<keyword evidence="3" id="KW-1185">Reference proteome</keyword>
<reference evidence="2 3" key="1">
    <citation type="submission" date="2020-04" db="EMBL/GenBank/DDBJ databases">
        <title>Luteolibacter sp. G-1-1-1 isolated from soil.</title>
        <authorList>
            <person name="Dahal R.H."/>
        </authorList>
    </citation>
    <scope>NUCLEOTIDE SEQUENCE [LARGE SCALE GENOMIC DNA]</scope>
    <source>
        <strain evidence="2 3">G-1-1-1</strain>
    </source>
</reference>
<feature type="signal peptide" evidence="1">
    <location>
        <begin position="1"/>
        <end position="18"/>
    </location>
</feature>
<proteinExistence type="predicted"/>
<evidence type="ECO:0000313" key="2">
    <source>
        <dbReference type="EMBL" id="QJE96545.1"/>
    </source>
</evidence>
<evidence type="ECO:0008006" key="4">
    <source>
        <dbReference type="Google" id="ProtNLM"/>
    </source>
</evidence>
<keyword evidence="1" id="KW-0732">Signal</keyword>
<protein>
    <recommendedName>
        <fullName evidence="4">Beta-galactosidase trimerisation domain-containing protein</fullName>
    </recommendedName>
</protein>
<evidence type="ECO:0000256" key="1">
    <source>
        <dbReference type="SAM" id="SignalP"/>
    </source>
</evidence>
<accession>A0A858RIK0</accession>
<dbReference type="KEGG" id="luo:HHL09_12385"/>
<sequence length="722" mass="81521">MRRISALLTLALASAAQAQLPPAFPPDPAQGEERTCFQTSKAWNPNGNLRSDVALVYGIGEDLPQRIDTWRQRGYRIHVMTGVSWGQYQDYLYGRFDGVNHEDNAQTDRNGKKISHGGDVYYMCPAENFGKYLCVGVQRALDAGAEAIHLEEPEFWARAGYSEGFKREWQSYYQEEWQAPHSSVDAQWRASKLKYYLYRRALQQVFDHVQEFNRKTGKKVRCYVPTHSLLNYAHWCIVSPQSSLAKLDGCNGYIAQVWTGTARTPNNFRGVQKERTFETAFLEYGAMQNLVRATGRTVWYLNDPIEDNPRHDWTDYRTNWESTLVASLLQPDVWQYEVAPWPERIFGGKYPRNGKPEDQKGIPPEYATELQVVMNALNDMKQPDHTWECGTRGIGVLISDSLMFQREQPTPSDPHMSHFYGLALPALKRGMPVTPVQLENVAIPGFLDNQRMLMLSYEGQKPMSPEVHVALAEWVKKGGVLLMADEDKDPYNKVKEWWNEDGKTDAIPRQHLFQTLGLKDSDFRAEEAPQLTVGKGTVIWLRRSPTQFALSKEAEQEFSQALKDGVVQTGGEWKETNYLQLRRGPYFVAAGLDESVEAPAKTLKGRFVNLFDPGLKVKREVTLSAGTRAFLLDLEARKSNGPQLLASACKALPAKAPEGSLAWTVEGVAETPAIVLIATTKAPESVILDGKALENVSYLPEEGLLYLRFPNTSAPRELSVKF</sequence>
<name>A0A858RIK0_9BACT</name>
<evidence type="ECO:0000313" key="3">
    <source>
        <dbReference type="Proteomes" id="UP000501812"/>
    </source>
</evidence>
<dbReference type="AlphaFoldDB" id="A0A858RIK0"/>
<feature type="chain" id="PRO_5032650781" description="Beta-galactosidase trimerisation domain-containing protein" evidence="1">
    <location>
        <begin position="19"/>
        <end position="722"/>
    </location>
</feature>
<dbReference type="Proteomes" id="UP000501812">
    <property type="component" value="Chromosome"/>
</dbReference>
<organism evidence="2 3">
    <name type="scientific">Luteolibacter luteus</name>
    <dbReference type="NCBI Taxonomy" id="2728835"/>
    <lineage>
        <taxon>Bacteria</taxon>
        <taxon>Pseudomonadati</taxon>
        <taxon>Verrucomicrobiota</taxon>
        <taxon>Verrucomicrobiia</taxon>
        <taxon>Verrucomicrobiales</taxon>
        <taxon>Verrucomicrobiaceae</taxon>
        <taxon>Luteolibacter</taxon>
    </lineage>
</organism>
<dbReference type="RefSeq" id="WP_169454946.1">
    <property type="nucleotide sequence ID" value="NZ_CP051774.1"/>
</dbReference>
<gene>
    <name evidence="2" type="ORF">HHL09_12385</name>
</gene>
<dbReference type="EMBL" id="CP051774">
    <property type="protein sequence ID" value="QJE96545.1"/>
    <property type="molecule type" value="Genomic_DNA"/>
</dbReference>